<dbReference type="InterPro" id="IPR011049">
    <property type="entry name" value="Serralysin-like_metalloprot_C"/>
</dbReference>
<evidence type="ECO:0000256" key="2">
    <source>
        <dbReference type="ARBA" id="ARBA00022525"/>
    </source>
</evidence>
<evidence type="ECO:0000256" key="3">
    <source>
        <dbReference type="ARBA" id="ARBA00022729"/>
    </source>
</evidence>
<evidence type="ECO:0000313" key="5">
    <source>
        <dbReference type="EMBL" id="MFD1300519.1"/>
    </source>
</evidence>
<dbReference type="SUPFAM" id="SSF117074">
    <property type="entry name" value="Hypothetical protein PA1324"/>
    <property type="match status" value="3"/>
</dbReference>
<dbReference type="InterPro" id="IPR013783">
    <property type="entry name" value="Ig-like_fold"/>
</dbReference>
<keyword evidence="2" id="KW-0964">Secreted</keyword>
<dbReference type="Gene3D" id="2.60.40.10">
    <property type="entry name" value="Immunoglobulins"/>
    <property type="match status" value="3"/>
</dbReference>
<dbReference type="PANTHER" id="PTHR23303:SF15">
    <property type="entry name" value="COLOSSIN-A"/>
    <property type="match status" value="1"/>
</dbReference>
<accession>A0ABW3WW91</accession>
<protein>
    <submittedName>
        <fullName evidence="5">SdrD B-like domain-containing protein</fullName>
    </submittedName>
</protein>
<dbReference type="Pfam" id="PF17210">
    <property type="entry name" value="SdrD_B"/>
    <property type="match status" value="3"/>
</dbReference>
<comment type="caution">
    <text evidence="5">The sequence shown here is derived from an EMBL/GenBank/DDBJ whole genome shotgun (WGS) entry which is preliminary data.</text>
</comment>
<organism evidence="5 6">
    <name type="scientific">Methylobacterium marchantiae</name>
    <dbReference type="NCBI Taxonomy" id="600331"/>
    <lineage>
        <taxon>Bacteria</taxon>
        <taxon>Pseudomonadati</taxon>
        <taxon>Pseudomonadota</taxon>
        <taxon>Alphaproteobacteria</taxon>
        <taxon>Hyphomicrobiales</taxon>
        <taxon>Methylobacteriaceae</taxon>
        <taxon>Methylobacterium</taxon>
    </lineage>
</organism>
<keyword evidence="3" id="KW-0732">Signal</keyword>
<name>A0ABW3WW91_9HYPH</name>
<evidence type="ECO:0000259" key="4">
    <source>
        <dbReference type="Pfam" id="PF17210"/>
    </source>
</evidence>
<feature type="domain" description="SD-repeat containing protein B" evidence="4">
    <location>
        <begin position="8"/>
        <end position="76"/>
    </location>
</feature>
<dbReference type="Proteomes" id="UP001597176">
    <property type="component" value="Unassembled WGS sequence"/>
</dbReference>
<dbReference type="InterPro" id="IPR051417">
    <property type="entry name" value="SDr/BOS_complex"/>
</dbReference>
<keyword evidence="6" id="KW-1185">Reference proteome</keyword>
<dbReference type="PANTHER" id="PTHR23303">
    <property type="entry name" value="CARBOXYPEPTIDASE REGULATORY REGION-CONTAINING"/>
    <property type="match status" value="1"/>
</dbReference>
<dbReference type="RefSeq" id="WP_238208576.1">
    <property type="nucleotide sequence ID" value="NZ_JBHTND010000003.1"/>
</dbReference>
<dbReference type="SUPFAM" id="SSF51120">
    <property type="entry name" value="beta-Roll"/>
    <property type="match status" value="1"/>
</dbReference>
<evidence type="ECO:0000256" key="1">
    <source>
        <dbReference type="ARBA" id="ARBA00004613"/>
    </source>
</evidence>
<comment type="subcellular location">
    <subcellularLocation>
        <location evidence="1">Secreted</location>
    </subcellularLocation>
</comment>
<dbReference type="InterPro" id="IPR033764">
    <property type="entry name" value="Sdr_B"/>
</dbReference>
<proteinExistence type="predicted"/>
<reference evidence="6" key="1">
    <citation type="journal article" date="2019" name="Int. J. Syst. Evol. Microbiol.">
        <title>The Global Catalogue of Microorganisms (GCM) 10K type strain sequencing project: providing services to taxonomists for standard genome sequencing and annotation.</title>
        <authorList>
            <consortium name="The Broad Institute Genomics Platform"/>
            <consortium name="The Broad Institute Genome Sequencing Center for Infectious Disease"/>
            <person name="Wu L."/>
            <person name="Ma J."/>
        </authorList>
    </citation>
    <scope>NUCLEOTIDE SEQUENCE [LARGE SCALE GENOMIC DNA]</scope>
    <source>
        <strain evidence="6">CCUG 56108</strain>
    </source>
</reference>
<gene>
    <name evidence="5" type="ORF">ACFQ4G_02820</name>
</gene>
<sequence>MAVSNASISGKAFFDGNADGIQNSGEGGVGNFTVDLIDANGTIVATRATDGQGAYSFGNLAAGTYSVQFHAAGGFRGNAGVQLANGYDLIKDVQVAESAAVTLDEGFYLFNNDVRGFTFQDGNGNGRMDGGETAMNGVKVQLLSTSGELLYETTSSNADRGLPGADGVYSFYNLKPGSYVVQMVTPTGQVATGYNPQTIKIGATDDILGFNQALRDTTTSVSLSGTAFLDKNGDGIQGAGEVGLAGASVVVQNSAGYAIKTTVADASGHYALNGLDAGNYRVTVATPDGLKATSPATIATGTFAAGSVKNDLDVGFHSDAVFNKTEATPQTQEINLILRGQSNSQYITNYGLLPSLKEQVEKLLGFDGINQKVNFLGTNNQPDGANTQVGATALTKDWLRPVDGDYTKGWNATPVELGLLSAIGKLSEAQRAAPTGIIYLHNEFDGLNTELTTDMWESAVRYEAGLVRGILGQDASTTPYLFVNAIAFPIFGQPLQPILNQTIRVGQTQLTEDKFFNAAFVENQSSDTTMNGDAPYTPGGIHMNITDAQQTINRIAQAVAEQFKASALPGSPMAIAKGDIDDEGPKVVRADAVAGRADQLLLTVEHDNADHMLPLNLTADRGIGWSIRSGYDDPTADAQGVKAEIVDETHIRITFDRAVPADGKVFYAWGGDRLAINQNEIGNGNAIYDDNGMPIWVDPRGLGVSADTGAPSLAVAFLNGNTTQAVDMAGFVSGDIAVIKGAGVVHGAQDAYNGTTFDVEGAWNSVKNVVINSETAQTLSLKDFVRADVTLLNTTGDSQLTVENLKQGILTTGGGDDKIVVSLLTNGGGSISANSGEGNDTLAFYNGNKDNAGTGIGNWLEKANAIHNGDGVQDGSTTVVSINAGSGDDVIDLSHVSLRKAVVTGGTGVDHMTASHGIDQFQFRAGDTGTTMTTADVIHDFDGLGGDKLNVYGRLSDWQAAHTQTADFDGTVITNTRDGAIILLEGVDLSSAHGWMI</sequence>
<feature type="domain" description="SD-repeat containing protein B" evidence="4">
    <location>
        <begin position="117"/>
        <end position="194"/>
    </location>
</feature>
<feature type="domain" description="SD-repeat containing protein B" evidence="4">
    <location>
        <begin position="226"/>
        <end position="295"/>
    </location>
</feature>
<dbReference type="EMBL" id="JBHTND010000003">
    <property type="protein sequence ID" value="MFD1300519.1"/>
    <property type="molecule type" value="Genomic_DNA"/>
</dbReference>
<evidence type="ECO:0000313" key="6">
    <source>
        <dbReference type="Proteomes" id="UP001597176"/>
    </source>
</evidence>